<evidence type="ECO:0000313" key="6">
    <source>
        <dbReference type="Proteomes" id="UP000253606"/>
    </source>
</evidence>
<feature type="domain" description="Cytochrome c-552/4" evidence="4">
    <location>
        <begin position="107"/>
        <end position="147"/>
    </location>
</feature>
<dbReference type="Gene3D" id="1.10.1130.10">
    <property type="entry name" value="Flavocytochrome C3, Chain A"/>
    <property type="match status" value="1"/>
</dbReference>
<reference evidence="5 6" key="1">
    <citation type="journal article" date="2018" name="Front. Microbiol.">
        <title>Hydrolytic Capabilities as a Key to Environmental Success: Chitinolytic and Cellulolytic Acidobacteria From Acidic Sub-arctic Soils and Boreal Peatlands.</title>
        <authorList>
            <person name="Belova S.E."/>
            <person name="Ravin N.V."/>
            <person name="Pankratov T.A."/>
            <person name="Rakitin A.L."/>
            <person name="Ivanova A.A."/>
            <person name="Beletsky A.V."/>
            <person name="Mardanov A.V."/>
            <person name="Sinninghe Damste J.S."/>
            <person name="Dedysh S.N."/>
        </authorList>
    </citation>
    <scope>NUCLEOTIDE SEQUENCE [LARGE SCALE GENOMIC DNA]</scope>
    <source>
        <strain evidence="5 6">SBC82</strain>
    </source>
</reference>
<dbReference type="GO" id="GO:0016491">
    <property type="term" value="F:oxidoreductase activity"/>
    <property type="evidence" value="ECO:0007669"/>
    <property type="project" value="TreeGrafter"/>
</dbReference>
<feature type="chain" id="PRO_5016332287" evidence="2">
    <location>
        <begin position="24"/>
        <end position="358"/>
    </location>
</feature>
<feature type="domain" description="Doubled CXXCH motif" evidence="3">
    <location>
        <begin position="283"/>
        <end position="322"/>
    </location>
</feature>
<name>A0A2Z5G3S9_9BACT</name>
<dbReference type="InterPro" id="IPR036280">
    <property type="entry name" value="Multihaem_cyt_sf"/>
</dbReference>
<dbReference type="PANTHER" id="PTHR35038">
    <property type="entry name" value="DISSIMILATORY SULFITE REDUCTASE SIRA"/>
    <property type="match status" value="1"/>
</dbReference>
<dbReference type="Pfam" id="PF09699">
    <property type="entry name" value="Paired_CXXCH_1"/>
    <property type="match status" value="3"/>
</dbReference>
<dbReference type="Pfam" id="PF13435">
    <property type="entry name" value="Cytochrome_C554"/>
    <property type="match status" value="2"/>
</dbReference>
<sequence>MRPSLFSMAFFALLPCLSLPGLGQTAGPEKSTPNVSEKAPLVETSGIVGAETCATCHADIAAKFASTNPHSKLALMHGGTGATCESCHGPGQSHVESGGDATKIFRFEKASAKQVDSTCLGCHASAHPNFIRSVHGIAGVSCTSCHSVHGLATGPGGTGLAPATASTHKESWLSVSVLDLLKPGASSLDNPPPGPTTSFHVPAQNPNLLKAAQPQLCFQCHSDVKGTFAMPFHHPVTEGAVSCSDCHDPHGTFQKNNLKSTADQNYICTKCHVETRGPFVYEHAAVKAEGCMSCHTPHGSQNARLLNMPSINTLCNQCHSPVAAGTFHSMNAGSSELTPCTNCHTMIHGSNLNQAFLK</sequence>
<keyword evidence="6" id="KW-1185">Reference proteome</keyword>
<dbReference type="PANTHER" id="PTHR35038:SF6">
    <property type="entry name" value="SURFACE LOCALIZED DECAHEME CYTOCHROME C LIPOPROTEIN"/>
    <property type="match status" value="1"/>
</dbReference>
<dbReference type="KEGG" id="abas:ACPOL_4006"/>
<feature type="signal peptide" evidence="2">
    <location>
        <begin position="1"/>
        <end position="23"/>
    </location>
</feature>
<dbReference type="NCBIfam" id="TIGR01905">
    <property type="entry name" value="paired_CXXCH_1"/>
    <property type="match status" value="2"/>
</dbReference>
<feature type="domain" description="Cytochrome c-552/4" evidence="4">
    <location>
        <begin position="43"/>
        <end position="89"/>
    </location>
</feature>
<evidence type="ECO:0000256" key="1">
    <source>
        <dbReference type="ARBA" id="ARBA00022729"/>
    </source>
</evidence>
<proteinExistence type="predicted"/>
<evidence type="ECO:0000313" key="5">
    <source>
        <dbReference type="EMBL" id="AXC13285.1"/>
    </source>
</evidence>
<dbReference type="InterPro" id="IPR051829">
    <property type="entry name" value="Multiheme_Cytochr_ET"/>
</dbReference>
<feature type="domain" description="Doubled CXXCH motif" evidence="3">
    <location>
        <begin position="233"/>
        <end position="276"/>
    </location>
</feature>
<protein>
    <submittedName>
        <fullName evidence="5">Cytochrome c family protein</fullName>
    </submittedName>
</protein>
<dbReference type="InterPro" id="IPR010177">
    <property type="entry name" value="Paired_CXXCH_1"/>
</dbReference>
<feature type="domain" description="Doubled CXXCH motif" evidence="3">
    <location>
        <begin position="203"/>
        <end position="225"/>
    </location>
</feature>
<dbReference type="AlphaFoldDB" id="A0A2Z5G3S9"/>
<dbReference type="InterPro" id="IPR023155">
    <property type="entry name" value="Cyt_c-552/4"/>
</dbReference>
<organism evidence="5 6">
    <name type="scientific">Acidisarcina polymorpha</name>
    <dbReference type="NCBI Taxonomy" id="2211140"/>
    <lineage>
        <taxon>Bacteria</taxon>
        <taxon>Pseudomonadati</taxon>
        <taxon>Acidobacteriota</taxon>
        <taxon>Terriglobia</taxon>
        <taxon>Terriglobales</taxon>
        <taxon>Acidobacteriaceae</taxon>
        <taxon>Acidisarcina</taxon>
    </lineage>
</organism>
<accession>A0A2Z5G3S9</accession>
<evidence type="ECO:0000259" key="3">
    <source>
        <dbReference type="Pfam" id="PF09699"/>
    </source>
</evidence>
<keyword evidence="1 2" id="KW-0732">Signal</keyword>
<dbReference type="EMBL" id="CP030840">
    <property type="protein sequence ID" value="AXC13285.1"/>
    <property type="molecule type" value="Genomic_DNA"/>
</dbReference>
<dbReference type="Gene3D" id="1.10.287.3080">
    <property type="match status" value="1"/>
</dbReference>
<evidence type="ECO:0000259" key="4">
    <source>
        <dbReference type="Pfam" id="PF13435"/>
    </source>
</evidence>
<evidence type="ECO:0000256" key="2">
    <source>
        <dbReference type="SAM" id="SignalP"/>
    </source>
</evidence>
<dbReference type="Gene3D" id="3.90.10.10">
    <property type="entry name" value="Cytochrome C3"/>
    <property type="match status" value="1"/>
</dbReference>
<dbReference type="SUPFAM" id="SSF48695">
    <property type="entry name" value="Multiheme cytochromes"/>
    <property type="match status" value="1"/>
</dbReference>
<dbReference type="RefSeq" id="WP_236656863.1">
    <property type="nucleotide sequence ID" value="NZ_CP030840.1"/>
</dbReference>
<dbReference type="Proteomes" id="UP000253606">
    <property type="component" value="Chromosome"/>
</dbReference>
<gene>
    <name evidence="5" type="ORF">ACPOL_4006</name>
</gene>